<dbReference type="WBParaSite" id="nRc.2.0.1.t39795-RA">
    <property type="protein sequence ID" value="nRc.2.0.1.t39795-RA"/>
    <property type="gene ID" value="nRc.2.0.1.g39795"/>
</dbReference>
<evidence type="ECO:0000313" key="1">
    <source>
        <dbReference type="Proteomes" id="UP000887565"/>
    </source>
</evidence>
<keyword evidence="1" id="KW-1185">Reference proteome</keyword>
<reference evidence="2" key="1">
    <citation type="submission" date="2022-11" db="UniProtKB">
        <authorList>
            <consortium name="WormBaseParasite"/>
        </authorList>
    </citation>
    <scope>IDENTIFICATION</scope>
</reference>
<organism evidence="1 2">
    <name type="scientific">Romanomermis culicivorax</name>
    <name type="common">Nematode worm</name>
    <dbReference type="NCBI Taxonomy" id="13658"/>
    <lineage>
        <taxon>Eukaryota</taxon>
        <taxon>Metazoa</taxon>
        <taxon>Ecdysozoa</taxon>
        <taxon>Nematoda</taxon>
        <taxon>Enoplea</taxon>
        <taxon>Dorylaimia</taxon>
        <taxon>Mermithida</taxon>
        <taxon>Mermithoidea</taxon>
        <taxon>Mermithidae</taxon>
        <taxon>Romanomermis</taxon>
    </lineage>
</organism>
<protein>
    <submittedName>
        <fullName evidence="2">Secreted protein</fullName>
    </submittedName>
</protein>
<proteinExistence type="predicted"/>
<dbReference type="Proteomes" id="UP000887565">
    <property type="component" value="Unplaced"/>
</dbReference>
<sequence>MTARNALHATVAHMITKVVVSTCGFTVAERIDSNDCTTTYIDDYEIMNDVNSTANDKKCKLYEPHVSIAQISVKVCKHSAENS</sequence>
<evidence type="ECO:0000313" key="2">
    <source>
        <dbReference type="WBParaSite" id="nRc.2.0.1.t39795-RA"/>
    </source>
</evidence>
<dbReference type="AlphaFoldDB" id="A0A915KP16"/>
<name>A0A915KP16_ROMCU</name>
<accession>A0A915KP16</accession>